<accession>A0AA97D7A1</accession>
<dbReference type="KEGG" id="carl:PXC00_11650"/>
<keyword evidence="6" id="KW-1185">Reference proteome</keyword>
<dbReference type="PANTHER" id="PTHR42756">
    <property type="entry name" value="TRANSCRIPTIONAL REGULATOR, MARR"/>
    <property type="match status" value="1"/>
</dbReference>
<dbReference type="PANTHER" id="PTHR42756:SF1">
    <property type="entry name" value="TRANSCRIPTIONAL REPRESSOR OF EMRAB OPERON"/>
    <property type="match status" value="1"/>
</dbReference>
<keyword evidence="2" id="KW-0238">DNA-binding</keyword>
<keyword evidence="3" id="KW-0804">Transcription</keyword>
<gene>
    <name evidence="5" type="ORF">PXC00_11650</name>
</gene>
<feature type="domain" description="HTH marR-type" evidence="4">
    <location>
        <begin position="3"/>
        <end position="142"/>
    </location>
</feature>
<dbReference type="PRINTS" id="PR00598">
    <property type="entry name" value="HTHMARR"/>
</dbReference>
<name>A0AA97D7A1_9FIRM</name>
<evidence type="ECO:0000256" key="3">
    <source>
        <dbReference type="ARBA" id="ARBA00023163"/>
    </source>
</evidence>
<evidence type="ECO:0000256" key="1">
    <source>
        <dbReference type="ARBA" id="ARBA00023015"/>
    </source>
</evidence>
<evidence type="ECO:0000256" key="2">
    <source>
        <dbReference type="ARBA" id="ARBA00023125"/>
    </source>
</evidence>
<organism evidence="5 6">
    <name type="scientific">Caproicibacterium argilliputei</name>
    <dbReference type="NCBI Taxonomy" id="3030016"/>
    <lineage>
        <taxon>Bacteria</taxon>
        <taxon>Bacillati</taxon>
        <taxon>Bacillota</taxon>
        <taxon>Clostridia</taxon>
        <taxon>Eubacteriales</taxon>
        <taxon>Oscillospiraceae</taxon>
        <taxon>Caproicibacterium</taxon>
    </lineage>
</organism>
<dbReference type="PROSITE" id="PS50995">
    <property type="entry name" value="HTH_MARR_2"/>
    <property type="match status" value="1"/>
</dbReference>
<keyword evidence="1" id="KW-0805">Transcription regulation</keyword>
<dbReference type="Gene3D" id="1.10.10.10">
    <property type="entry name" value="Winged helix-like DNA-binding domain superfamily/Winged helix DNA-binding domain"/>
    <property type="match status" value="1"/>
</dbReference>
<evidence type="ECO:0000259" key="4">
    <source>
        <dbReference type="PROSITE" id="PS50995"/>
    </source>
</evidence>
<protein>
    <submittedName>
        <fullName evidence="5">MarR family transcriptional regulator</fullName>
    </submittedName>
</protein>
<dbReference type="AlphaFoldDB" id="A0AA97D7A1"/>
<dbReference type="EMBL" id="CP135996">
    <property type="protein sequence ID" value="WOC31835.1"/>
    <property type="molecule type" value="Genomic_DNA"/>
</dbReference>
<dbReference type="GO" id="GO:0003677">
    <property type="term" value="F:DNA binding"/>
    <property type="evidence" value="ECO:0007669"/>
    <property type="project" value="UniProtKB-KW"/>
</dbReference>
<dbReference type="RefSeq" id="WP_275846718.1">
    <property type="nucleotide sequence ID" value="NZ_CP135996.1"/>
</dbReference>
<evidence type="ECO:0000313" key="6">
    <source>
        <dbReference type="Proteomes" id="UP001300604"/>
    </source>
</evidence>
<dbReference type="SMART" id="SM00347">
    <property type="entry name" value="HTH_MARR"/>
    <property type="match status" value="1"/>
</dbReference>
<evidence type="ECO:0000313" key="5">
    <source>
        <dbReference type="EMBL" id="WOC31835.1"/>
    </source>
</evidence>
<dbReference type="SUPFAM" id="SSF46785">
    <property type="entry name" value="Winged helix' DNA-binding domain"/>
    <property type="match status" value="1"/>
</dbReference>
<dbReference type="InterPro" id="IPR036390">
    <property type="entry name" value="WH_DNA-bd_sf"/>
</dbReference>
<dbReference type="InterPro" id="IPR036388">
    <property type="entry name" value="WH-like_DNA-bd_sf"/>
</dbReference>
<sequence>MDRMRIGYELRTLDHLIKRYFDYSSNRSKIESATGNNGSIIAFIGECQDSGCEVFQRDLERHFEITRSTVSSVITLMEQKGLLQRVPVQWDARLKKIILTPKAESLKAVMRDDSIQMNRILTKGFTDEELDTLYTYIQRMKKNIAGQQ</sequence>
<reference evidence="5" key="2">
    <citation type="submission" date="2024-06" db="EMBL/GenBank/DDBJ databases">
        <title>Caproicibacterium argilliputei sp. nov, a novel caproic acid producing anaerobic bacterium isolated from pit mud.</title>
        <authorList>
            <person name="Xia S."/>
        </authorList>
    </citation>
    <scope>NUCLEOTIDE SEQUENCE</scope>
    <source>
        <strain evidence="5">ZCY20-5</strain>
    </source>
</reference>
<dbReference type="GO" id="GO:0003700">
    <property type="term" value="F:DNA-binding transcription factor activity"/>
    <property type="evidence" value="ECO:0007669"/>
    <property type="project" value="InterPro"/>
</dbReference>
<proteinExistence type="predicted"/>
<dbReference type="InterPro" id="IPR000835">
    <property type="entry name" value="HTH_MarR-typ"/>
</dbReference>
<dbReference type="Pfam" id="PF12802">
    <property type="entry name" value="MarR_2"/>
    <property type="match status" value="1"/>
</dbReference>
<dbReference type="Proteomes" id="UP001300604">
    <property type="component" value="Chromosome"/>
</dbReference>
<reference evidence="5" key="1">
    <citation type="submission" date="2023-09" db="EMBL/GenBank/DDBJ databases">
        <authorList>
            <person name="Zeng C."/>
        </authorList>
    </citation>
    <scope>NUCLEOTIDE SEQUENCE</scope>
    <source>
        <strain evidence="5">ZCY20-5</strain>
    </source>
</reference>